<dbReference type="InterPro" id="IPR046574">
    <property type="entry name" value="DUF6634"/>
</dbReference>
<proteinExistence type="predicted"/>
<dbReference type="RefSeq" id="WP_342028076.1">
    <property type="nucleotide sequence ID" value="NZ_FMVW01000021.1"/>
</dbReference>
<dbReference type="EMBL" id="FMVW01000021">
    <property type="protein sequence ID" value="SCZ46809.1"/>
    <property type="molecule type" value="Genomic_DNA"/>
</dbReference>
<name>A0A1G5PCJ6_AFIMA</name>
<dbReference type="STRING" id="1120955.SAMN03080610_03733"/>
<evidence type="ECO:0000313" key="1">
    <source>
        <dbReference type="EMBL" id="SCZ46809.1"/>
    </source>
</evidence>
<evidence type="ECO:0000313" key="2">
    <source>
        <dbReference type="Proteomes" id="UP000199347"/>
    </source>
</evidence>
<dbReference type="Proteomes" id="UP000199347">
    <property type="component" value="Unassembled WGS sequence"/>
</dbReference>
<keyword evidence="2" id="KW-1185">Reference proteome</keyword>
<sequence length="108" mass="11846">ILDHDGLGPNGERDVARMEGLAADLRAIHEGRIPTPQDLSDAPLIDRWTFVPISTSALMGHVTGHPRLGARKVLTSAVWVGAPDFGFVRTLSRYYRLGRRADETEIDG</sequence>
<organism evidence="1 2">
    <name type="scientific">Afifella marina DSM 2698</name>
    <dbReference type="NCBI Taxonomy" id="1120955"/>
    <lineage>
        <taxon>Bacteria</taxon>
        <taxon>Pseudomonadati</taxon>
        <taxon>Pseudomonadota</taxon>
        <taxon>Alphaproteobacteria</taxon>
        <taxon>Hyphomicrobiales</taxon>
        <taxon>Afifellaceae</taxon>
        <taxon>Afifella</taxon>
    </lineage>
</organism>
<gene>
    <name evidence="1" type="ORF">SAMN03080610_03733</name>
</gene>
<protein>
    <submittedName>
        <fullName evidence="1">Uncharacterized protein</fullName>
    </submittedName>
</protein>
<feature type="non-terminal residue" evidence="1">
    <location>
        <position position="1"/>
    </location>
</feature>
<dbReference type="AlphaFoldDB" id="A0A1G5PCJ6"/>
<accession>A0A1G5PCJ6</accession>
<dbReference type="Pfam" id="PF20339">
    <property type="entry name" value="DUF6634"/>
    <property type="match status" value="1"/>
</dbReference>
<reference evidence="1 2" key="1">
    <citation type="submission" date="2016-10" db="EMBL/GenBank/DDBJ databases">
        <authorList>
            <person name="de Groot N.N."/>
        </authorList>
    </citation>
    <scope>NUCLEOTIDE SEQUENCE [LARGE SCALE GENOMIC DNA]</scope>
    <source>
        <strain evidence="1 2">DSM 2698</strain>
    </source>
</reference>